<evidence type="ECO:0000256" key="1">
    <source>
        <dbReference type="SAM" id="Phobius"/>
    </source>
</evidence>
<dbReference type="RefSeq" id="WP_207822003.1">
    <property type="nucleotide sequence ID" value="NZ_CP062006.1"/>
</dbReference>
<evidence type="ECO:0000313" key="3">
    <source>
        <dbReference type="Proteomes" id="UP000663942"/>
    </source>
</evidence>
<evidence type="ECO:0000313" key="2">
    <source>
        <dbReference type="EMBL" id="QTC86541.1"/>
    </source>
</evidence>
<feature type="transmembrane region" description="Helical" evidence="1">
    <location>
        <begin position="12"/>
        <end position="29"/>
    </location>
</feature>
<protein>
    <submittedName>
        <fullName evidence="2">Uncharacterized protein</fullName>
    </submittedName>
</protein>
<feature type="transmembrane region" description="Helical" evidence="1">
    <location>
        <begin position="41"/>
        <end position="60"/>
    </location>
</feature>
<name>A0ABX7SHC7_9CAUL</name>
<organism evidence="2 3">
    <name type="scientific">Brevundimonas pondensis</name>
    <dbReference type="NCBI Taxonomy" id="2774189"/>
    <lineage>
        <taxon>Bacteria</taxon>
        <taxon>Pseudomonadati</taxon>
        <taxon>Pseudomonadota</taxon>
        <taxon>Alphaproteobacteria</taxon>
        <taxon>Caulobacterales</taxon>
        <taxon>Caulobacteraceae</taxon>
        <taxon>Brevundimonas</taxon>
    </lineage>
</organism>
<keyword evidence="1" id="KW-0472">Membrane</keyword>
<dbReference type="Proteomes" id="UP000663942">
    <property type="component" value="Chromosome"/>
</dbReference>
<proteinExistence type="predicted"/>
<gene>
    <name evidence="2" type="ORF">IFE19_10270</name>
</gene>
<keyword evidence="3" id="KW-1185">Reference proteome</keyword>
<sequence>MTEEPPLYHEDIAGIIMGFLLAFMANWAVSEEEGRVLQDAVDWLVAATILVSISLMVITLARLLDNRVRDGVGRRYQTTFRFYITSMVVGLAGLVAALII</sequence>
<keyword evidence="1" id="KW-1133">Transmembrane helix</keyword>
<feature type="transmembrane region" description="Helical" evidence="1">
    <location>
        <begin position="80"/>
        <end position="99"/>
    </location>
</feature>
<reference evidence="2 3" key="1">
    <citation type="submission" date="2020-09" db="EMBL/GenBank/DDBJ databases">
        <title>Brevundimonas sp. LVF1 isolated from an oligotrophic pond in Goettingen, Germany.</title>
        <authorList>
            <person name="Friedrich I."/>
            <person name="Klassen A."/>
            <person name="Neubauer H."/>
            <person name="Schneider D."/>
            <person name="Hertel R."/>
            <person name="Daniel R."/>
        </authorList>
    </citation>
    <scope>NUCLEOTIDE SEQUENCE [LARGE SCALE GENOMIC DNA]</scope>
    <source>
        <strain evidence="2 3">LVF1</strain>
    </source>
</reference>
<keyword evidence="1" id="KW-0812">Transmembrane</keyword>
<accession>A0ABX7SHC7</accession>
<dbReference type="EMBL" id="CP062006">
    <property type="protein sequence ID" value="QTC86541.1"/>
    <property type="molecule type" value="Genomic_DNA"/>
</dbReference>